<keyword evidence="1" id="KW-1133">Transmembrane helix</keyword>
<name>A0A0K0XS68_9GAMM</name>
<dbReference type="EMBL" id="CP012154">
    <property type="protein sequence ID" value="AKS40467.1"/>
    <property type="molecule type" value="Genomic_DNA"/>
</dbReference>
<evidence type="ECO:0000256" key="1">
    <source>
        <dbReference type="SAM" id="Phobius"/>
    </source>
</evidence>
<protein>
    <submittedName>
        <fullName evidence="2">Uncharacterized protein</fullName>
    </submittedName>
</protein>
<keyword evidence="1" id="KW-0812">Transmembrane</keyword>
<dbReference type="AlphaFoldDB" id="A0A0K0XS68"/>
<accession>A0A0K0XS68</accession>
<organism evidence="2 3">
    <name type="scientific">Wenzhouxiangella marina</name>
    <dbReference type="NCBI Taxonomy" id="1579979"/>
    <lineage>
        <taxon>Bacteria</taxon>
        <taxon>Pseudomonadati</taxon>
        <taxon>Pseudomonadota</taxon>
        <taxon>Gammaproteobacteria</taxon>
        <taxon>Chromatiales</taxon>
        <taxon>Wenzhouxiangellaceae</taxon>
        <taxon>Wenzhouxiangella</taxon>
    </lineage>
</organism>
<sequence>MKDFRRPIGPLDQQAQLRSLKIKLIVAQIIGGLLAIVLALSALAYFTGDDLFPIEIDRQTALIAMVIAGLGTVAESLVTFLLRLRIRRLEASDEA</sequence>
<feature type="transmembrane region" description="Helical" evidence="1">
    <location>
        <begin position="60"/>
        <end position="82"/>
    </location>
</feature>
<keyword evidence="1" id="KW-0472">Membrane</keyword>
<keyword evidence="3" id="KW-1185">Reference proteome</keyword>
<proteinExistence type="predicted"/>
<reference evidence="2 3" key="1">
    <citation type="submission" date="2015-07" db="EMBL/GenBank/DDBJ databases">
        <authorList>
            <person name="Noorani M."/>
        </authorList>
    </citation>
    <scope>NUCLEOTIDE SEQUENCE [LARGE SCALE GENOMIC DNA]</scope>
    <source>
        <strain evidence="2 3">KCTC 42284</strain>
    </source>
</reference>
<dbReference type="STRING" id="1579979.WM2015_76"/>
<dbReference type="KEGG" id="wma:WM2015_76"/>
<evidence type="ECO:0000313" key="2">
    <source>
        <dbReference type="EMBL" id="AKS40467.1"/>
    </source>
</evidence>
<feature type="transmembrane region" description="Helical" evidence="1">
    <location>
        <begin position="24"/>
        <end position="48"/>
    </location>
</feature>
<dbReference type="Proteomes" id="UP000066624">
    <property type="component" value="Chromosome"/>
</dbReference>
<evidence type="ECO:0000313" key="3">
    <source>
        <dbReference type="Proteomes" id="UP000066624"/>
    </source>
</evidence>
<gene>
    <name evidence="2" type="ORF">WM2015_76</name>
</gene>